<name>A0ABV6SAM0_9SPHN</name>
<comment type="cofactor">
    <cofactor evidence="1 9">
        <name>pyridoxal 5'-phosphate</name>
        <dbReference type="ChEBI" id="CHEBI:597326"/>
    </cofactor>
</comment>
<dbReference type="EC" id="2.6.1.9" evidence="9"/>
<keyword evidence="9" id="KW-0028">Amino-acid biosynthesis</keyword>
<dbReference type="Gene3D" id="3.90.1150.10">
    <property type="entry name" value="Aspartate Aminotransferase, domain 1"/>
    <property type="match status" value="1"/>
</dbReference>
<dbReference type="InterPro" id="IPR004839">
    <property type="entry name" value="Aminotransferase_I/II_large"/>
</dbReference>
<keyword evidence="6 9" id="KW-0808">Transferase</keyword>
<comment type="pathway">
    <text evidence="2 9">Amino-acid biosynthesis; L-histidine biosynthesis; L-histidine from 5-phospho-alpha-D-ribose 1-diphosphate: step 7/9.</text>
</comment>
<dbReference type="InterPro" id="IPR050106">
    <property type="entry name" value="HistidinolP_aminotransfase"/>
</dbReference>
<dbReference type="InterPro" id="IPR005861">
    <property type="entry name" value="HisP_aminotrans"/>
</dbReference>
<dbReference type="EMBL" id="JBHLTM010000064">
    <property type="protein sequence ID" value="MFC0686301.1"/>
    <property type="molecule type" value="Genomic_DNA"/>
</dbReference>
<keyword evidence="5 9" id="KW-0032">Aminotransferase</keyword>
<evidence type="ECO:0000256" key="7">
    <source>
        <dbReference type="ARBA" id="ARBA00022898"/>
    </source>
</evidence>
<dbReference type="PANTHER" id="PTHR43643:SF3">
    <property type="entry name" value="HISTIDINOL-PHOSPHATE AMINOTRANSFERASE"/>
    <property type="match status" value="1"/>
</dbReference>
<keyword evidence="9" id="KW-0368">Histidine biosynthesis</keyword>
<evidence type="ECO:0000256" key="9">
    <source>
        <dbReference type="HAMAP-Rule" id="MF_01023"/>
    </source>
</evidence>
<evidence type="ECO:0000256" key="8">
    <source>
        <dbReference type="ARBA" id="ARBA00047481"/>
    </source>
</evidence>
<evidence type="ECO:0000256" key="3">
    <source>
        <dbReference type="ARBA" id="ARBA00007970"/>
    </source>
</evidence>
<protein>
    <recommendedName>
        <fullName evidence="9">Histidinol-phosphate aminotransferase</fullName>
        <ecNumber evidence="9">2.6.1.9</ecNumber>
    </recommendedName>
    <alternativeName>
        <fullName evidence="9">Imidazole acetol-phosphate transaminase</fullName>
    </alternativeName>
</protein>
<evidence type="ECO:0000313" key="11">
    <source>
        <dbReference type="EMBL" id="MFC0686301.1"/>
    </source>
</evidence>
<evidence type="ECO:0000259" key="10">
    <source>
        <dbReference type="Pfam" id="PF00155"/>
    </source>
</evidence>
<dbReference type="NCBIfam" id="TIGR01141">
    <property type="entry name" value="hisC"/>
    <property type="match status" value="1"/>
</dbReference>
<dbReference type="HAMAP" id="MF_01023">
    <property type="entry name" value="HisC_aminotrans_2"/>
    <property type="match status" value="1"/>
</dbReference>
<keyword evidence="7 9" id="KW-0663">Pyridoxal phosphate</keyword>
<evidence type="ECO:0000256" key="5">
    <source>
        <dbReference type="ARBA" id="ARBA00022576"/>
    </source>
</evidence>
<gene>
    <name evidence="9 11" type="primary">hisC</name>
    <name evidence="11" type="ORF">ACFFF8_17070</name>
</gene>
<dbReference type="PANTHER" id="PTHR43643">
    <property type="entry name" value="HISTIDINOL-PHOSPHATE AMINOTRANSFERASE 2"/>
    <property type="match status" value="1"/>
</dbReference>
<dbReference type="InterPro" id="IPR015424">
    <property type="entry name" value="PyrdxlP-dep_Trfase"/>
</dbReference>
<sequence length="371" mass="39685">MSKIDTALPHVRAIPPYPPGRPIDDVAREFGLAPATIVKIASNENPLGCSPKVSQALTALASGVNLYPDFDCYELTHALAAANGVEPAQVLPAAGSSEIIQLVARAFLEPGRAAIIPQYSFQAYIGAAMSVGAQGLFVPAQDFAVDLDALLDAVTERTTVLFLASPNNPTGTLIAPDALDRFVDALPEHVLLVIDDAYCEYVEPALRFDSVAALRRRRNLLVMRTFSKIHGLAGLRVGYALGDPDLLGVLRRLQVPFSVSAAAQVAAVAALADTAFAERSRIENAQERARLALELTRRDIAFLPSAGNFLLLHVGAGAELADRLMRQGVIVRPVDGYGLQEWLRVSIGLPAETDRFLAALDEVHAAARQKV</sequence>
<evidence type="ECO:0000256" key="1">
    <source>
        <dbReference type="ARBA" id="ARBA00001933"/>
    </source>
</evidence>
<reference evidence="11 12" key="1">
    <citation type="submission" date="2024-09" db="EMBL/GenBank/DDBJ databases">
        <authorList>
            <person name="Sun Q."/>
            <person name="Mori K."/>
        </authorList>
    </citation>
    <scope>NUCLEOTIDE SEQUENCE [LARGE SCALE GENOMIC DNA]</scope>
    <source>
        <strain evidence="11 12">CICC 11035S</strain>
    </source>
</reference>
<dbReference type="CDD" id="cd00609">
    <property type="entry name" value="AAT_like"/>
    <property type="match status" value="1"/>
</dbReference>
<dbReference type="GO" id="GO:0004400">
    <property type="term" value="F:histidinol-phosphate transaminase activity"/>
    <property type="evidence" value="ECO:0007669"/>
    <property type="project" value="UniProtKB-EC"/>
</dbReference>
<feature type="domain" description="Aminotransferase class I/classII large" evidence="10">
    <location>
        <begin position="37"/>
        <end position="359"/>
    </location>
</feature>
<organism evidence="11 12">
    <name type="scientific">Novosphingobium clariflavum</name>
    <dbReference type="NCBI Taxonomy" id="2029884"/>
    <lineage>
        <taxon>Bacteria</taxon>
        <taxon>Pseudomonadati</taxon>
        <taxon>Pseudomonadota</taxon>
        <taxon>Alphaproteobacteria</taxon>
        <taxon>Sphingomonadales</taxon>
        <taxon>Sphingomonadaceae</taxon>
        <taxon>Novosphingobium</taxon>
    </lineage>
</organism>
<dbReference type="Proteomes" id="UP001589858">
    <property type="component" value="Unassembled WGS sequence"/>
</dbReference>
<evidence type="ECO:0000256" key="4">
    <source>
        <dbReference type="ARBA" id="ARBA00011738"/>
    </source>
</evidence>
<comment type="catalytic activity">
    <reaction evidence="8 9">
        <text>L-histidinol phosphate + 2-oxoglutarate = 3-(imidazol-4-yl)-2-oxopropyl phosphate + L-glutamate</text>
        <dbReference type="Rhea" id="RHEA:23744"/>
        <dbReference type="ChEBI" id="CHEBI:16810"/>
        <dbReference type="ChEBI" id="CHEBI:29985"/>
        <dbReference type="ChEBI" id="CHEBI:57766"/>
        <dbReference type="ChEBI" id="CHEBI:57980"/>
        <dbReference type="EC" id="2.6.1.9"/>
    </reaction>
</comment>
<accession>A0ABV6SAM0</accession>
<comment type="similarity">
    <text evidence="3 9">Belongs to the class-II pyridoxal-phosphate-dependent aminotransferase family. Histidinol-phosphate aminotransferase subfamily.</text>
</comment>
<comment type="caution">
    <text evidence="11">The sequence shown here is derived from an EMBL/GenBank/DDBJ whole genome shotgun (WGS) entry which is preliminary data.</text>
</comment>
<dbReference type="Pfam" id="PF00155">
    <property type="entry name" value="Aminotran_1_2"/>
    <property type="match status" value="1"/>
</dbReference>
<evidence type="ECO:0000256" key="2">
    <source>
        <dbReference type="ARBA" id="ARBA00005011"/>
    </source>
</evidence>
<evidence type="ECO:0000313" key="12">
    <source>
        <dbReference type="Proteomes" id="UP001589858"/>
    </source>
</evidence>
<dbReference type="SUPFAM" id="SSF53383">
    <property type="entry name" value="PLP-dependent transferases"/>
    <property type="match status" value="1"/>
</dbReference>
<dbReference type="Gene3D" id="3.40.640.10">
    <property type="entry name" value="Type I PLP-dependent aspartate aminotransferase-like (Major domain)"/>
    <property type="match status" value="1"/>
</dbReference>
<comment type="subunit">
    <text evidence="4 9">Homodimer.</text>
</comment>
<feature type="modified residue" description="N6-(pyridoxal phosphate)lysine" evidence="9">
    <location>
        <position position="228"/>
    </location>
</feature>
<keyword evidence="12" id="KW-1185">Reference proteome</keyword>
<dbReference type="InterPro" id="IPR015422">
    <property type="entry name" value="PyrdxlP-dep_Trfase_small"/>
</dbReference>
<dbReference type="RefSeq" id="WP_267221813.1">
    <property type="nucleotide sequence ID" value="NZ_JAPCWC010000012.1"/>
</dbReference>
<dbReference type="InterPro" id="IPR015421">
    <property type="entry name" value="PyrdxlP-dep_Trfase_major"/>
</dbReference>
<evidence type="ECO:0000256" key="6">
    <source>
        <dbReference type="ARBA" id="ARBA00022679"/>
    </source>
</evidence>
<proteinExistence type="inferred from homology"/>